<dbReference type="InterPro" id="IPR011050">
    <property type="entry name" value="Pectin_lyase_fold/virulence"/>
</dbReference>
<dbReference type="KEGG" id="mol:YLM1_1791"/>
<evidence type="ECO:0000313" key="3">
    <source>
        <dbReference type="Proteomes" id="UP000066376"/>
    </source>
</evidence>
<dbReference type="SUPFAM" id="SSF51126">
    <property type="entry name" value="Pectin lyase-like"/>
    <property type="match status" value="3"/>
</dbReference>
<dbReference type="STRING" id="294671.YLM1_1791"/>
<feature type="domain" description="DUF3344" evidence="1">
    <location>
        <begin position="114"/>
        <end position="373"/>
    </location>
</feature>
<dbReference type="Gene3D" id="2.160.20.10">
    <property type="entry name" value="Single-stranded right-handed beta-helix, Pectin lyase-like"/>
    <property type="match status" value="3"/>
</dbReference>
<dbReference type="RefSeq" id="WP_067148783.1">
    <property type="nucleotide sequence ID" value="NZ_CP014265.1"/>
</dbReference>
<dbReference type="PATRIC" id="fig|294671.3.peg.1861"/>
<reference evidence="2 3" key="1">
    <citation type="journal article" date="2016" name="Genome Announc.">
        <title>Draft Genome Sequence of the Rumen Methanogen Methanobrevibacter olleyae YLM1.</title>
        <authorList>
            <person name="Kelly W.J."/>
            <person name="Li D."/>
            <person name="Lambie S.C."/>
            <person name="Cox F."/>
            <person name="Attwood G.T."/>
            <person name="Altermann E."/>
            <person name="Leahy S.C."/>
        </authorList>
    </citation>
    <scope>NUCLEOTIDE SEQUENCE [LARGE SCALE GENOMIC DNA]</scope>
    <source>
        <strain evidence="2 3">YLM1</strain>
    </source>
</reference>
<name>A0A126R2T0_METOL</name>
<dbReference type="GeneID" id="28490100"/>
<keyword evidence="3" id="KW-1185">Reference proteome</keyword>
<proteinExistence type="predicted"/>
<dbReference type="InterPro" id="IPR006626">
    <property type="entry name" value="PbH1"/>
</dbReference>
<dbReference type="InterPro" id="IPR021779">
    <property type="entry name" value="DUF3344"/>
</dbReference>
<dbReference type="EMBL" id="CP014265">
    <property type="protein sequence ID" value="AMK16346.1"/>
    <property type="molecule type" value="Genomic_DNA"/>
</dbReference>
<evidence type="ECO:0000259" key="1">
    <source>
        <dbReference type="Pfam" id="PF11824"/>
    </source>
</evidence>
<dbReference type="InterPro" id="IPR008964">
    <property type="entry name" value="Invasin/intimin_cell_adhesion"/>
</dbReference>
<dbReference type="Pfam" id="PF11824">
    <property type="entry name" value="DUF3344"/>
    <property type="match status" value="2"/>
</dbReference>
<dbReference type="Gene3D" id="2.60.40.1080">
    <property type="match status" value="1"/>
</dbReference>
<accession>A0A126R2T0</accession>
<gene>
    <name evidence="2" type="ORF">YLM1_1791</name>
</gene>
<organism evidence="2 3">
    <name type="scientific">Methanobrevibacter olleyae</name>
    <dbReference type="NCBI Taxonomy" id="294671"/>
    <lineage>
        <taxon>Archaea</taxon>
        <taxon>Methanobacteriati</taxon>
        <taxon>Methanobacteriota</taxon>
        <taxon>Methanomada group</taxon>
        <taxon>Methanobacteria</taxon>
        <taxon>Methanobacteriales</taxon>
        <taxon>Methanobacteriaceae</taxon>
        <taxon>Methanobrevibacter</taxon>
    </lineage>
</organism>
<dbReference type="SUPFAM" id="SSF49373">
    <property type="entry name" value="Invasin/intimin cell-adhesion fragments"/>
    <property type="match status" value="1"/>
</dbReference>
<sequence>MRNNVKNSSLFLILLIVLVLSISSTFAQDLDNSTDDLAVYNDGESISIENQDYEYEDISSVNDDVYTAESTSVVNDDEYETDTLSVANEGPNAMDTVYSVNYEENLGYGETVPPMPEVDSGVVSGGIDFTAVNPWTTSGNLVYTIPDGMTNLKSAIVIVNVYSGSGANTYALYSNVSLDTKNGLEELGYEALYFDTTTTNDPNVYLINDHTTKQYSDCQMVYNITNKVNSLSSGDLIKINVVDSPYPDKNFDGKIKLISLLFAFDDGDNDKYAYWLHAGQLWTQDTANFDFNTQDYTGATNNMTLRTIALSSSVANSYKINNITAPYDSSSQGSYYLDIKWNNLRTYFNEGNKTNFWYQNTAASYKTNVALLTASELESEQPLTEVYVDYANGNDGNLGTSLSTAFKTISHALSVVEENGIININGVNYLDDVDVNGLNIDKNISIIGLGDDATIDAKNISRIFNIGAYTVNLSNLAFTNANVASASDKRGGALWVNGATLTIDNCKFINNTAGASSSYGGAINLKSTSTTIKNSYFENNSAFYTGGGINAENNNVLLNISDSIFTLNEVLNTGWATGAGICAYNTVIIDRSSFYGNKLAEGKNGRSINEYSTGNLTITNSILLDGTNSVYVTTGPTTLENNWWGNNDTTKDSTPKDLGYTNADLSSYLYLNMTAFASGMGVGDTASININLVSTDDETINIMNLPATLTAVNGNVNPEETELVNGLGSAVYTITTAGDNSVTVHVLGIEDTYSLSSEDIISTEVVYVNSTGGSDTNPGNSWDNAVKTIEKAISIVDDNGTIYVADGLYQLSDSTPATGIAITKNISIIGQSVNAVISGGNTKRIFTIGVNKTLNITSLTLTNAHASGSAYDFGGAILIEDSGNTNPIVAGNLIITDSVISNSYASYGGAIGTNRGTIDNINNVTFINNSALSGGVFYIQQKGTLTIGDNCKFINNTASGRGSVTYAQAKVTTGKNNFFYGNIATGNYGYGTVFGYGFEIGPANVFVNNKATQGGALYLGGNSFTGFGSYCIFINSTDDNGRPVVKQSAGRALTLDNCYWGTNTPDFSALCNGAINYTSYLILNISSDVNSVRVGDSAVITVDLTKNQNGTTVDINSLPSVLPLIFTVENGNVNPIETELLNGIGLTAYSPAVMGEGSVTANIYAIAETLSLEVLPELGTVFVNYTGGLDTNDGSSWDNAIKTISHALEIVGEGKTIYIADGLNYLDDSTADGLDIGKNLSIVGMGDDVVIDANNNGRIFSIGAYTVNLSNLIFINGNSSTATDKRGGALYVNGTTLIIDNCKFINNTAGTKAAAGNVSTYAGAINLKSSTTTIINSEFEGNTAWSTGAGINAENSNVLLNISDSTFINNILLNNGWSAGAAICAYNTVIINKSVFYGNRLTDETRNGRTINQYGNGSLTITNSILLDGEKGVWIAAGPTTLENNWWGNNNANKDTNPEDLGYTNANVNSYLVLSSKIEQENIYNGDLVTVTTTLENNEIELPITLNVNIGEITPNEATITSSEVSIYNATTLGDAVITIDVLGIKNEINFFVKETLPNVNISQIKTQWADGIYPGVNNTFNITLNNGGDESVENLVLEVYSNETGELIASYTIDSIVTGTSSILVTDPTIRPITEESLWPAPQNNKIKFTFNLIRGEDLVTSVSVDKMLAYNGYFNKTYAYGGHDNIINRNYTISGDIIIATQDVSTYGDQYTRFRNETWNIETPEDAEIVKVLLYFNYNWDTSFFPNGWNLTFNDVDILNDYLTHETDRGNLGGWGAYNYGLLVFDVTDYYKTNENNSFVINKTGNCALYPSTLYVLYNLTDSAYVKDVYFSDICDVYYPNYNQFGYDDLLKTVVNYNDINLDNLANAIWYVFTGSSSMNNNLTFNDGVVVNPFNGYTANDCRPYIYDVTSLIKNNNEAWFITGTQSSTTVAYEQVLVVGRIIKTETSITVANDTVNLTYGDEFEIGATLTPTEAGELTYTSSNESVAIVENGKIIAKAFGNAIITVSFEGNEYYEPSSATIDVTVNKKAVNIVPDLVLNDKYYPGVVTIIIRSDVDGLYNVTVGKDTAEVNVTDGLGYESFIGIDAGIQNATVKFLGNEIYNEITVNREFEILKQVVPNFNVEFGDATYPDNVTVLINGPSGTYTVKIDDEHSVEIVVDEDNVGIGSISGLAAGTYSNVNVSYGGNDNVEEGFKLYTITVKKPDSKENISYIIEINTTVLENSTDTVFSIILPKNATGYLLVDVNGKHYYAPVENGTASLAIPGLAPGNYSATVTYTGDDNYASVTKTTTISVPSNVPDNAFDIPKTSESSSATYSVKLPPDATGYLEVDVDGTKYVAALNNGFASVTVAGLSEGKHNVTVTYTGDGKYSSVRKSTTLNVHIPVYKITKNKNVAAIYSAKTSYKVLITKDGKAVGAGEKVTIKYNGKTYTVKTDSKGYASLKLNTKIKVKKYTITATYKGVKVSNKVTIKHVIKASNKKVKKSKKVTKVKVSLKKVNGKYLKAKKLKIKFSGKNYKVKTNKKGVATWKVKKSMLKKLKVGKKYKYKVTYGKDSLTKKLTIK</sequence>
<evidence type="ECO:0000313" key="2">
    <source>
        <dbReference type="EMBL" id="AMK16346.1"/>
    </source>
</evidence>
<protein>
    <submittedName>
        <fullName evidence="2">Adhesin-like protein</fullName>
    </submittedName>
</protein>
<dbReference type="Proteomes" id="UP000066376">
    <property type="component" value="Chromosome"/>
</dbReference>
<dbReference type="InterPro" id="IPR012334">
    <property type="entry name" value="Pectin_lyas_fold"/>
</dbReference>
<dbReference type="Gene3D" id="2.60.40.10">
    <property type="entry name" value="Immunoglobulins"/>
    <property type="match status" value="2"/>
</dbReference>
<dbReference type="InterPro" id="IPR013783">
    <property type="entry name" value="Ig-like_fold"/>
</dbReference>
<reference evidence="3" key="2">
    <citation type="submission" date="2016-02" db="EMBL/GenBank/DDBJ databases">
        <title>The draft genome sequence of the rumen methanogen Methanobrevibacter olleyae YLM1.</title>
        <authorList>
            <consortium name="New Zealand Agricultural Greenhouse Gas Research Centre/Pastoral Greenhouse Gas Research Consortium"/>
            <person name="Kelly W.J."/>
            <person name="Li D."/>
            <person name="Lambie S.C."/>
            <person name="Attwood G.T."/>
            <person name="Altermann E."/>
            <person name="Leahy S.C."/>
        </authorList>
    </citation>
    <scope>NUCLEOTIDE SEQUENCE [LARGE SCALE GENOMIC DNA]</scope>
    <source>
        <strain evidence="3">YLM1</strain>
    </source>
</reference>
<dbReference type="SMART" id="SM00710">
    <property type="entry name" value="PbH1"/>
    <property type="match status" value="11"/>
</dbReference>
<feature type="domain" description="DUF3344" evidence="1">
    <location>
        <begin position="1690"/>
        <end position="1941"/>
    </location>
</feature>